<dbReference type="EMBL" id="VTFZ01000001">
    <property type="protein sequence ID" value="MRX79389.1"/>
    <property type="molecule type" value="Genomic_DNA"/>
</dbReference>
<keyword evidence="2" id="KW-1185">Reference proteome</keyword>
<evidence type="ECO:0008006" key="3">
    <source>
        <dbReference type="Google" id="ProtNLM"/>
    </source>
</evidence>
<name>A0A7K0G838_9ACTN</name>
<organism evidence="1 2">
    <name type="scientific">Enorma shizhengliae</name>
    <dbReference type="NCBI Taxonomy" id="2606615"/>
    <lineage>
        <taxon>Bacteria</taxon>
        <taxon>Bacillati</taxon>
        <taxon>Actinomycetota</taxon>
        <taxon>Coriobacteriia</taxon>
        <taxon>Coriobacteriales</taxon>
        <taxon>Coriobacteriaceae</taxon>
        <taxon>Enorma</taxon>
    </lineage>
</organism>
<dbReference type="RefSeq" id="WP_144687179.1">
    <property type="nucleotide sequence ID" value="NZ_VLLQ01000001.1"/>
</dbReference>
<reference evidence="2" key="1">
    <citation type="submission" date="2019-08" db="EMBL/GenBank/DDBJ databases">
        <title>Arthrobacter sp. nov., isolated from plateau pika and Tibetan wild ass.</title>
        <authorList>
            <person name="Ge Y."/>
        </authorList>
    </citation>
    <scope>NUCLEOTIDE SEQUENCE [LARGE SCALE GENOMIC DNA]</scope>
    <source>
        <strain evidence="2">HF-1365</strain>
    </source>
</reference>
<dbReference type="Proteomes" id="UP000470010">
    <property type="component" value="Unassembled WGS sequence"/>
</dbReference>
<comment type="caution">
    <text evidence="1">The sequence shown here is derived from an EMBL/GenBank/DDBJ whole genome shotgun (WGS) entry which is preliminary data.</text>
</comment>
<proteinExistence type="predicted"/>
<evidence type="ECO:0000313" key="1">
    <source>
        <dbReference type="EMBL" id="MRX79389.1"/>
    </source>
</evidence>
<gene>
    <name evidence="1" type="ORF">GJE22_02010</name>
</gene>
<accession>A0A7K0G838</accession>
<evidence type="ECO:0000313" key="2">
    <source>
        <dbReference type="Proteomes" id="UP000470010"/>
    </source>
</evidence>
<sequence>MANSIAYTKNYTAVLDEVYKRAACSTCLNSPRRMARAGRNAKEIMVPKIEVTGLGDYTRNVGYKTGSITYGFETKTFNYDRGIRLLADVMDVEEAGVLDCFVAAGSELQRTQVAPEADAFTFSEIAGHEGVTPAVEDFSDADAEDVLASLRAATNAMDEAEVTTGSRILFITPTLKGVLDDFSLANPARSNRVLERFSRIVEVPQTRFYSAIALNSGEEDQFGYSRAEGSYVKTEDTSVTPGKTYYTESSGTYTKVASPSSGSLSNYYELVGAGAPINFMVVERSAVIKFDKHVASRVFSPDELENLDSYMMKYRKYGIVELLDNKLDGVHVSCAPLA</sequence>
<dbReference type="AlphaFoldDB" id="A0A7K0G838"/>
<protein>
    <recommendedName>
        <fullName evidence="3">Capsid protein</fullName>
    </recommendedName>
</protein>